<dbReference type="PANTHER" id="PTHR36928:SF1">
    <property type="entry name" value="PHOSPHATASE YCDX-RELATED"/>
    <property type="match status" value="1"/>
</dbReference>
<dbReference type="GO" id="GO:0005829">
    <property type="term" value="C:cytosol"/>
    <property type="evidence" value="ECO:0007669"/>
    <property type="project" value="TreeGrafter"/>
</dbReference>
<feature type="domain" description="Polymerase/histidinol phosphatase N-terminal" evidence="1">
    <location>
        <begin position="6"/>
        <end position="80"/>
    </location>
</feature>
<dbReference type="InterPro" id="IPR003141">
    <property type="entry name" value="Pol/His_phosphatase_N"/>
</dbReference>
<dbReference type="Pfam" id="PF02811">
    <property type="entry name" value="PHP"/>
    <property type="match status" value="1"/>
</dbReference>
<dbReference type="AlphaFoldDB" id="A0A0J9CDE6"/>
<dbReference type="Proteomes" id="UP000037392">
    <property type="component" value="Unassembled WGS sequence"/>
</dbReference>
<comment type="caution">
    <text evidence="2">The sequence shown here is derived from an EMBL/GenBank/DDBJ whole genome shotgun (WGS) entry which is preliminary data.</text>
</comment>
<name>A0A0J9CDE6_9FIRM</name>
<evidence type="ECO:0000259" key="1">
    <source>
        <dbReference type="SMART" id="SM00481"/>
    </source>
</evidence>
<dbReference type="NCBIfam" id="NF006702">
    <property type="entry name" value="PRK09248.1"/>
    <property type="match status" value="1"/>
</dbReference>
<dbReference type="CDD" id="cd07437">
    <property type="entry name" value="PHP_HisPPase_Ycdx_like"/>
    <property type="match status" value="1"/>
</dbReference>
<dbReference type="SUPFAM" id="SSF89550">
    <property type="entry name" value="PHP domain-like"/>
    <property type="match status" value="1"/>
</dbReference>
<sequence length="240" mass="26795">MTPIELDVHTHTIASGHAYATITEMASAASRQGLKLLGITEHTKGIAGSCKDIYFLNLKVVPRQMFGIQLMLGAEINIIDHKGTLDLGERYMKHLDLRIAGIHKMCYKPGSPRENTDAILGAIANPYVDIISHPDDGSCPLIYEEVVAAAKRHHTLLEINNNSLRTPTRKHARENTLVMLDLCRKQQVPVIASSDAHFTSDIANLDHVQPLLEEADFPERLVINHSLEQFREFIAHNRTL</sequence>
<dbReference type="PANTHER" id="PTHR36928">
    <property type="entry name" value="PHOSPHATASE YCDX-RELATED"/>
    <property type="match status" value="1"/>
</dbReference>
<dbReference type="OrthoDB" id="9808747at2"/>
<reference evidence="2 3" key="1">
    <citation type="submission" date="2011-04" db="EMBL/GenBank/DDBJ databases">
        <title>The Genome Sequence of Clostridium citroniae WAL-19142.</title>
        <authorList>
            <consortium name="The Broad Institute Genome Sequencing Platform"/>
            <person name="Earl A."/>
            <person name="Ward D."/>
            <person name="Feldgarden M."/>
            <person name="Gevers D."/>
            <person name="Warren Y.A."/>
            <person name="Tyrrell K.L."/>
            <person name="Citron D.M."/>
            <person name="Goldstein E.J."/>
            <person name="Daigneault M."/>
            <person name="Allen-Vercoe E."/>
            <person name="Young S.K."/>
            <person name="Zeng Q."/>
            <person name="Gargeya S."/>
            <person name="Fitzgerald M."/>
            <person name="Haas B."/>
            <person name="Abouelleil A."/>
            <person name="Alvarado L."/>
            <person name="Arachchi H.M."/>
            <person name="Berlin A."/>
            <person name="Brown A."/>
            <person name="Chapman S.B."/>
            <person name="Chen Z."/>
            <person name="Dunbar C."/>
            <person name="Freedman E."/>
            <person name="Gearin G."/>
            <person name="Gellesch M."/>
            <person name="Goldberg J."/>
            <person name="Griggs A."/>
            <person name="Gujja S."/>
            <person name="Heilman E.R."/>
            <person name="Heiman D."/>
            <person name="Howarth C."/>
            <person name="Larson L."/>
            <person name="Lui A."/>
            <person name="MacDonald P.J."/>
            <person name="Mehta T."/>
            <person name="Montmayeur A."/>
            <person name="Murphy C."/>
            <person name="Neiman D."/>
            <person name="Pearson M."/>
            <person name="Priest M."/>
            <person name="Roberts A."/>
            <person name="Saif S."/>
            <person name="Shea T."/>
            <person name="Shenoy N."/>
            <person name="Sisk P."/>
            <person name="Stolte C."/>
            <person name="Sykes S."/>
            <person name="White J."/>
            <person name="Yandava C."/>
            <person name="Wortman J."/>
            <person name="Nusbaum C."/>
            <person name="Birren B."/>
        </authorList>
    </citation>
    <scope>NUCLEOTIDE SEQUENCE [LARGE SCALE GENOMIC DNA]</scope>
    <source>
        <strain evidence="2 3">WAL-19142</strain>
    </source>
</reference>
<dbReference type="InterPro" id="IPR004013">
    <property type="entry name" value="PHP_dom"/>
</dbReference>
<dbReference type="GO" id="GO:0008270">
    <property type="term" value="F:zinc ion binding"/>
    <property type="evidence" value="ECO:0007669"/>
    <property type="project" value="TreeGrafter"/>
</dbReference>
<dbReference type="InterPro" id="IPR016195">
    <property type="entry name" value="Pol/histidinol_Pase-like"/>
</dbReference>
<organism evidence="2 3">
    <name type="scientific">[Clostridium] citroniae WAL-19142</name>
    <dbReference type="NCBI Taxonomy" id="742734"/>
    <lineage>
        <taxon>Bacteria</taxon>
        <taxon>Bacillati</taxon>
        <taxon>Bacillota</taxon>
        <taxon>Clostridia</taxon>
        <taxon>Lachnospirales</taxon>
        <taxon>Lachnospiraceae</taxon>
        <taxon>Enterocloster</taxon>
    </lineage>
</organism>
<dbReference type="RefSeq" id="WP_007867239.1">
    <property type="nucleotide sequence ID" value="NZ_KQ235876.1"/>
</dbReference>
<protein>
    <recommendedName>
        <fullName evidence="1">Polymerase/histidinol phosphatase N-terminal domain-containing protein</fullName>
    </recommendedName>
</protein>
<dbReference type="InterPro" id="IPR050243">
    <property type="entry name" value="PHP_phosphatase"/>
</dbReference>
<dbReference type="SMART" id="SM00481">
    <property type="entry name" value="POLIIIAc"/>
    <property type="match status" value="1"/>
</dbReference>
<dbReference type="GeneID" id="93165379"/>
<dbReference type="PATRIC" id="fig|742734.4.peg.1083"/>
<dbReference type="EMBL" id="ADLK01000006">
    <property type="protein sequence ID" value="KMW23228.1"/>
    <property type="molecule type" value="Genomic_DNA"/>
</dbReference>
<proteinExistence type="predicted"/>
<gene>
    <name evidence="2" type="ORF">HMPREF9470_01019</name>
</gene>
<dbReference type="GO" id="GO:0042578">
    <property type="term" value="F:phosphoric ester hydrolase activity"/>
    <property type="evidence" value="ECO:0007669"/>
    <property type="project" value="TreeGrafter"/>
</dbReference>
<dbReference type="Gene3D" id="3.20.20.140">
    <property type="entry name" value="Metal-dependent hydrolases"/>
    <property type="match status" value="1"/>
</dbReference>
<evidence type="ECO:0000313" key="3">
    <source>
        <dbReference type="Proteomes" id="UP000037392"/>
    </source>
</evidence>
<evidence type="ECO:0000313" key="2">
    <source>
        <dbReference type="EMBL" id="KMW23228.1"/>
    </source>
</evidence>
<accession>A0A0J9CDE6</accession>